<evidence type="ECO:0000313" key="2">
    <source>
        <dbReference type="EMBL" id="GFU33920.1"/>
    </source>
</evidence>
<proteinExistence type="predicted"/>
<dbReference type="EMBL" id="BMAW01034146">
    <property type="protein sequence ID" value="GFU33920.1"/>
    <property type="molecule type" value="Genomic_DNA"/>
</dbReference>
<evidence type="ECO:0000313" key="3">
    <source>
        <dbReference type="Proteomes" id="UP000887013"/>
    </source>
</evidence>
<reference evidence="2" key="1">
    <citation type="submission" date="2020-08" db="EMBL/GenBank/DDBJ databases">
        <title>Multicomponent nature underlies the extraordinary mechanical properties of spider dragline silk.</title>
        <authorList>
            <person name="Kono N."/>
            <person name="Nakamura H."/>
            <person name="Mori M."/>
            <person name="Yoshida Y."/>
            <person name="Ohtoshi R."/>
            <person name="Malay A.D."/>
            <person name="Moran D.A.P."/>
            <person name="Tomita M."/>
            <person name="Numata K."/>
            <person name="Arakawa K."/>
        </authorList>
    </citation>
    <scope>NUCLEOTIDE SEQUENCE</scope>
</reference>
<feature type="region of interest" description="Disordered" evidence="1">
    <location>
        <begin position="17"/>
        <end position="44"/>
    </location>
</feature>
<dbReference type="AlphaFoldDB" id="A0A8X6QVN1"/>
<feature type="compositionally biased region" description="Polar residues" evidence="1">
    <location>
        <begin position="26"/>
        <end position="41"/>
    </location>
</feature>
<name>A0A8X6QVN1_NEPPI</name>
<dbReference type="Proteomes" id="UP000887013">
    <property type="component" value="Unassembled WGS sequence"/>
</dbReference>
<organism evidence="2 3">
    <name type="scientific">Nephila pilipes</name>
    <name type="common">Giant wood spider</name>
    <name type="synonym">Nephila maculata</name>
    <dbReference type="NCBI Taxonomy" id="299642"/>
    <lineage>
        <taxon>Eukaryota</taxon>
        <taxon>Metazoa</taxon>
        <taxon>Ecdysozoa</taxon>
        <taxon>Arthropoda</taxon>
        <taxon>Chelicerata</taxon>
        <taxon>Arachnida</taxon>
        <taxon>Araneae</taxon>
        <taxon>Araneomorphae</taxon>
        <taxon>Entelegynae</taxon>
        <taxon>Araneoidea</taxon>
        <taxon>Nephilidae</taxon>
        <taxon>Nephila</taxon>
    </lineage>
</organism>
<protein>
    <submittedName>
        <fullName evidence="2">Uncharacterized protein</fullName>
    </submittedName>
</protein>
<evidence type="ECO:0000256" key="1">
    <source>
        <dbReference type="SAM" id="MobiDB-lite"/>
    </source>
</evidence>
<keyword evidence="3" id="KW-1185">Reference proteome</keyword>
<gene>
    <name evidence="2" type="ORF">NPIL_43141</name>
</gene>
<comment type="caution">
    <text evidence="2">The sequence shown here is derived from an EMBL/GenBank/DDBJ whole genome shotgun (WGS) entry which is preliminary data.</text>
</comment>
<accession>A0A8X6QVN1</accession>
<sequence length="107" mass="11920">MTEKKLPSGIFTRKILSALPSPRHPASQSSSLHPRTTQQSKGIHPGCSFQLTAVSRHCTLSKVNTINSGLIRSKSMLRNERWSFSMNPCEMSLTRGILDITRLTLRA</sequence>